<sequence length="314" mass="36650">MHICIRNQHGDLPDAARVLSVLEHVWMTSEDEESRFAAMRDSIAKHLCNLPADFKDFGMVLQYEASTVHDQLPPNLCTESAVDLFSMYMRQFSQRLTRLFLEVGQLSAELFWPRQAVNESSLPSWPALEYVEIKTQMDTADGQWMLERDPLNPDRRKLDLGVLFRATDDDYDEGYLIDPSSRPSPYHRAKPRQDWFDELHLSIALAARRMPRLKDFSLRVENVYGEDERFGAHSFTYDCGRDRRGISIYKPRIIWSSHSQYIPAEKIMDTWRASFGPDLDLEIVEWYPRDCPRGPGAHAGWVRFRNGQKIRDYD</sequence>
<dbReference type="EMBL" id="KV407458">
    <property type="protein sequence ID" value="KZF22920.1"/>
    <property type="molecule type" value="Genomic_DNA"/>
</dbReference>
<keyword evidence="2" id="KW-1185">Reference proteome</keyword>
<dbReference type="Proteomes" id="UP000076632">
    <property type="component" value="Unassembled WGS sequence"/>
</dbReference>
<gene>
    <name evidence="1" type="ORF">L228DRAFT_261038</name>
</gene>
<dbReference type="InParanoid" id="A0A165H327"/>
<protein>
    <submittedName>
        <fullName evidence="1">Uncharacterized protein</fullName>
    </submittedName>
</protein>
<name>A0A165H327_XYLHT</name>
<proteinExistence type="predicted"/>
<dbReference type="GeneID" id="28899438"/>
<reference evidence="1 2" key="1">
    <citation type="journal article" date="2016" name="Fungal Biol.">
        <title>The genome of Xylona heveae provides a window into fungal endophytism.</title>
        <authorList>
            <person name="Gazis R."/>
            <person name="Kuo A."/>
            <person name="Riley R."/>
            <person name="LaButti K."/>
            <person name="Lipzen A."/>
            <person name="Lin J."/>
            <person name="Amirebrahimi M."/>
            <person name="Hesse C.N."/>
            <person name="Spatafora J.W."/>
            <person name="Henrissat B."/>
            <person name="Hainaut M."/>
            <person name="Grigoriev I.V."/>
            <person name="Hibbett D.S."/>
        </authorList>
    </citation>
    <scope>NUCLEOTIDE SEQUENCE [LARGE SCALE GENOMIC DNA]</scope>
    <source>
        <strain evidence="1 2">TC161</strain>
    </source>
</reference>
<dbReference type="AlphaFoldDB" id="A0A165H327"/>
<dbReference type="OMA" id="HICIRNQ"/>
<dbReference type="RefSeq" id="XP_018188475.1">
    <property type="nucleotide sequence ID" value="XM_018334301.1"/>
</dbReference>
<evidence type="ECO:0000313" key="1">
    <source>
        <dbReference type="EMBL" id="KZF22920.1"/>
    </source>
</evidence>
<dbReference type="STRING" id="1328760.A0A165H327"/>
<accession>A0A165H327</accession>
<organism evidence="1 2">
    <name type="scientific">Xylona heveae (strain CBS 132557 / TC161)</name>
    <dbReference type="NCBI Taxonomy" id="1328760"/>
    <lineage>
        <taxon>Eukaryota</taxon>
        <taxon>Fungi</taxon>
        <taxon>Dikarya</taxon>
        <taxon>Ascomycota</taxon>
        <taxon>Pezizomycotina</taxon>
        <taxon>Xylonomycetes</taxon>
        <taxon>Xylonales</taxon>
        <taxon>Xylonaceae</taxon>
        <taxon>Xylona</taxon>
    </lineage>
</organism>
<evidence type="ECO:0000313" key="2">
    <source>
        <dbReference type="Proteomes" id="UP000076632"/>
    </source>
</evidence>